<reference evidence="3 4" key="1">
    <citation type="submission" date="2016-03" db="EMBL/GenBank/DDBJ databases">
        <title>Acinetobacter genomospecies 28 strain ANC 4149.</title>
        <authorList>
            <person name="Radolfova-Krizova L."/>
            <person name="Nemec A."/>
        </authorList>
    </citation>
    <scope>NUCLEOTIDE SEQUENCE [LARGE SCALE GENOMIC DNA]</scope>
    <source>
        <strain evidence="3 4">ANC 4149</strain>
    </source>
</reference>
<evidence type="ECO:0000256" key="1">
    <source>
        <dbReference type="SAM" id="MobiDB-lite"/>
    </source>
</evidence>
<dbReference type="Proteomes" id="UP000076276">
    <property type="component" value="Unassembled WGS sequence"/>
</dbReference>
<gene>
    <name evidence="3" type="ORF">AZH43_02380</name>
</gene>
<evidence type="ECO:0000256" key="2">
    <source>
        <dbReference type="SAM" id="SignalP"/>
    </source>
</evidence>
<protein>
    <recommendedName>
        <fullName evidence="5">Selenocysteine synthase</fullName>
    </recommendedName>
</protein>
<dbReference type="AlphaFoldDB" id="A0A151Y0Y9"/>
<comment type="caution">
    <text evidence="3">The sequence shown here is derived from an EMBL/GenBank/DDBJ whole genome shotgun (WGS) entry which is preliminary data.</text>
</comment>
<feature type="chain" id="PRO_5007592131" description="Selenocysteine synthase" evidence="2">
    <location>
        <begin position="28"/>
        <end position="384"/>
    </location>
</feature>
<dbReference type="OrthoDB" id="6646492at2"/>
<sequence length="384" mass="44445">MTKNNFCFAKNIFISAALGVTCCTVSANESQTVSETNYTAAEPAAPTAPIDPADTDHSGLLFQIPRMIDAVPTFLPEQSDLSSVPPTAETEDSTWTDRKQKSIRNWADKTANKINNWFGEPDPNQPASATLRVIIDNSWNKHDGYEVKPRIRGRIKLPTLERKVSLVFGDDSLDNELENNQAITNENPQSTTDKRFDKERAREDNSSFAFRWSDFSKRLPFDTDLDLGIRSGDDIYLRLKAKKDWDLENNFKFHAEQIYRYGIDSENYLRTNLELAQYSPNRAILANQFNLTYADAQDDDLTWNNFIFRQHKFFHEHTFSYGLYSGGFLNNKDLRLNSWGPYVSWRQPFLREWFYIQGDLNYLNDHREDRSHFIGALVRLEALF</sequence>
<evidence type="ECO:0000313" key="3">
    <source>
        <dbReference type="EMBL" id="KYQ71715.1"/>
    </source>
</evidence>
<dbReference type="EMBL" id="LUAW01000023">
    <property type="protein sequence ID" value="KYQ71715.1"/>
    <property type="molecule type" value="Genomic_DNA"/>
</dbReference>
<feature type="region of interest" description="Disordered" evidence="1">
    <location>
        <begin position="78"/>
        <end position="100"/>
    </location>
</feature>
<proteinExistence type="predicted"/>
<accession>A0A151Y0Y9</accession>
<keyword evidence="2" id="KW-0732">Signal</keyword>
<feature type="signal peptide" evidence="2">
    <location>
        <begin position="1"/>
        <end position="27"/>
    </location>
</feature>
<evidence type="ECO:0008006" key="5">
    <source>
        <dbReference type="Google" id="ProtNLM"/>
    </source>
</evidence>
<name>A0A151Y0Y9_9GAMM</name>
<keyword evidence="4" id="KW-1185">Reference proteome</keyword>
<dbReference type="STRING" id="1806892.AZH43_02380"/>
<feature type="compositionally biased region" description="Polar residues" evidence="1">
    <location>
        <begin position="179"/>
        <end position="191"/>
    </location>
</feature>
<feature type="region of interest" description="Disordered" evidence="1">
    <location>
        <begin position="179"/>
        <end position="200"/>
    </location>
</feature>
<organism evidence="3 4">
    <name type="scientific">Acinetobacter pragensis</name>
    <dbReference type="NCBI Taxonomy" id="1806892"/>
    <lineage>
        <taxon>Bacteria</taxon>
        <taxon>Pseudomonadati</taxon>
        <taxon>Pseudomonadota</taxon>
        <taxon>Gammaproteobacteria</taxon>
        <taxon>Moraxellales</taxon>
        <taxon>Moraxellaceae</taxon>
        <taxon>Acinetobacter</taxon>
    </lineage>
</organism>
<evidence type="ECO:0000313" key="4">
    <source>
        <dbReference type="Proteomes" id="UP000076276"/>
    </source>
</evidence>